<dbReference type="OrthoDB" id="2195004at2"/>
<sequence>MKKLIFKEHFLKKNRTRITYGFFVLLVGGGIIGSISYHMNKPNEERENSKQHQVANILLEKDTEKRIIKNNYFLEANHDPAALVCEQFNYSSSINESMDATIQQLEEEVDQLVVTFAKEKNKKEAVTTLENSQKISTSEKKHSNFHPVDSAEKENSFHNQQKIWRHPQLVIASSSIIINQHDHFDPLDYFKIISGSDPSPKVAYNFIDTSKLGEQKFFIQMTDSSGAVFHQIIHFFINSLPILSLNDSSLHHPIGKPLDLLKGVSAFDQEDGVLTSKVQINTNLDIQVEGTYDVMYSIIDRHGAQTSVNRTVKIENKAPVLHVSELIEHQINQFLNVFDYVQASDTEDGNIQLDESNLLETNLNLKKEGEYFFKIGNVKDSHGKFAEERTFIVQITNEAPKIQQANMQVNVFSSLKKEDYLAQLIVSDREDSAERLKIELDEFAWNQLDTTKCQRHVIPIKVTDTNGKTTSSSGEITIVNESPKFIGVVDRKLTIGEKFDPLAGISIYDKEESLFLTDVDVTETVDVNTPGIYTINLSINDSFERVTTSYQLTVTDNQEMKEKERKDGLF</sequence>
<comment type="caution">
    <text evidence="4">The sequence shown here is derived from an EMBL/GenBank/DDBJ whole genome shotgun (WGS) entry which is preliminary data.</text>
</comment>
<keyword evidence="5" id="KW-1185">Reference proteome</keyword>
<dbReference type="Pfam" id="PF16403">
    <property type="entry name" value="Bact_surface_Ig-like"/>
    <property type="match status" value="2"/>
</dbReference>
<evidence type="ECO:0000256" key="2">
    <source>
        <dbReference type="SAM" id="Phobius"/>
    </source>
</evidence>
<proteinExistence type="predicted"/>
<gene>
    <name evidence="4" type="ORF">RV14_GL002238</name>
</gene>
<keyword evidence="2" id="KW-0472">Membrane</keyword>
<keyword evidence="1" id="KW-0175">Coiled coil</keyword>
<keyword evidence="2" id="KW-1133">Transmembrane helix</keyword>
<dbReference type="STRING" id="150033.RV14_GL002238"/>
<feature type="transmembrane region" description="Helical" evidence="2">
    <location>
        <begin position="20"/>
        <end position="39"/>
    </location>
</feature>
<evidence type="ECO:0000313" key="5">
    <source>
        <dbReference type="Proteomes" id="UP000182152"/>
    </source>
</evidence>
<evidence type="ECO:0000256" key="1">
    <source>
        <dbReference type="SAM" id="Coils"/>
    </source>
</evidence>
<dbReference type="AlphaFoldDB" id="A0A1L8WNR7"/>
<feature type="domain" description="Pesticidal crystal protein Cry22Aa Ig-like" evidence="3">
    <location>
        <begin position="490"/>
        <end position="543"/>
    </location>
</feature>
<dbReference type="InterPro" id="IPR032179">
    <property type="entry name" value="Cry22Aa_Ig-like"/>
</dbReference>
<organism evidence="4 5">
    <name type="scientific">Enterococcus ratti</name>
    <dbReference type="NCBI Taxonomy" id="150033"/>
    <lineage>
        <taxon>Bacteria</taxon>
        <taxon>Bacillati</taxon>
        <taxon>Bacillota</taxon>
        <taxon>Bacilli</taxon>
        <taxon>Lactobacillales</taxon>
        <taxon>Enterococcaceae</taxon>
        <taxon>Enterococcus</taxon>
    </lineage>
</organism>
<dbReference type="InterPro" id="IPR013783">
    <property type="entry name" value="Ig-like_fold"/>
</dbReference>
<evidence type="ECO:0000313" key="4">
    <source>
        <dbReference type="EMBL" id="OJG82663.1"/>
    </source>
</evidence>
<dbReference type="Gene3D" id="2.60.40.10">
    <property type="entry name" value="Immunoglobulins"/>
    <property type="match status" value="2"/>
</dbReference>
<dbReference type="Proteomes" id="UP000182152">
    <property type="component" value="Unassembled WGS sequence"/>
</dbReference>
<evidence type="ECO:0000259" key="3">
    <source>
        <dbReference type="Pfam" id="PF16403"/>
    </source>
</evidence>
<feature type="coiled-coil region" evidence="1">
    <location>
        <begin position="95"/>
        <end position="122"/>
    </location>
</feature>
<name>A0A1L8WNR7_9ENTE</name>
<feature type="domain" description="Pesticidal crystal protein Cry22Aa Ig-like" evidence="3">
    <location>
        <begin position="262"/>
        <end position="314"/>
    </location>
</feature>
<protein>
    <recommendedName>
        <fullName evidence="3">Pesticidal crystal protein Cry22Aa Ig-like domain-containing protein</fullName>
    </recommendedName>
</protein>
<accession>A0A1L8WNR7</accession>
<dbReference type="RefSeq" id="WP_071855233.1">
    <property type="nucleotide sequence ID" value="NZ_JXLB01000008.1"/>
</dbReference>
<dbReference type="EMBL" id="JXLB01000008">
    <property type="protein sequence ID" value="OJG82663.1"/>
    <property type="molecule type" value="Genomic_DNA"/>
</dbReference>
<keyword evidence="2" id="KW-0812">Transmembrane</keyword>
<reference evidence="4 5" key="1">
    <citation type="submission" date="2014-12" db="EMBL/GenBank/DDBJ databases">
        <title>Draft genome sequences of 29 type strains of Enterococci.</title>
        <authorList>
            <person name="Zhong Z."/>
            <person name="Sun Z."/>
            <person name="Liu W."/>
            <person name="Zhang W."/>
            <person name="Zhang H."/>
        </authorList>
    </citation>
    <scope>NUCLEOTIDE SEQUENCE [LARGE SCALE GENOMIC DNA]</scope>
    <source>
        <strain evidence="4 5">DSM 15687</strain>
    </source>
</reference>